<dbReference type="Gene3D" id="3.40.50.11070">
    <property type="entry name" value="Protein Ste5, Fus3-binding domain"/>
    <property type="match status" value="1"/>
</dbReference>
<dbReference type="AlphaFoldDB" id="I2H533"/>
<dbReference type="FunCoup" id="I2H533">
    <property type="interactions" value="113"/>
</dbReference>
<feature type="domain" description="RING-type" evidence="3">
    <location>
        <begin position="203"/>
        <end position="259"/>
    </location>
</feature>
<dbReference type="KEGG" id="tbl:TBLA_0E04310"/>
<dbReference type="GO" id="GO:0031681">
    <property type="term" value="F:G-protein beta-subunit binding"/>
    <property type="evidence" value="ECO:0007669"/>
    <property type="project" value="EnsemblFungi"/>
</dbReference>
<dbReference type="GO" id="GO:0000750">
    <property type="term" value="P:pheromone-dependent signal transduction involved in conjugation with cellular fusion"/>
    <property type="evidence" value="ECO:0007669"/>
    <property type="project" value="EnsemblFungi"/>
</dbReference>
<keyword evidence="5" id="KW-1185">Reference proteome</keyword>
<evidence type="ECO:0000256" key="2">
    <source>
        <dbReference type="SAM" id="MobiDB-lite"/>
    </source>
</evidence>
<evidence type="ECO:0000259" key="3">
    <source>
        <dbReference type="PROSITE" id="PS50089"/>
    </source>
</evidence>
<evidence type="ECO:0000256" key="1">
    <source>
        <dbReference type="PROSITE-ProRule" id="PRU00175"/>
    </source>
</evidence>
<dbReference type="OMA" id="SHQECLI"/>
<dbReference type="GO" id="GO:0005546">
    <property type="term" value="F:phosphatidylinositol-4,5-bisphosphate binding"/>
    <property type="evidence" value="ECO:0007669"/>
    <property type="project" value="EnsemblFungi"/>
</dbReference>
<dbReference type="GO" id="GO:0005634">
    <property type="term" value="C:nucleus"/>
    <property type="evidence" value="ECO:0007669"/>
    <property type="project" value="EnsemblFungi"/>
</dbReference>
<dbReference type="InterPro" id="IPR038382">
    <property type="entry name" value="Ste5_C_sf"/>
</dbReference>
<feature type="compositionally biased region" description="Polar residues" evidence="2">
    <location>
        <begin position="312"/>
        <end position="323"/>
    </location>
</feature>
<reference evidence="4 5" key="1">
    <citation type="journal article" date="2011" name="Proc. Natl. Acad. Sci. U.S.A.">
        <title>Evolutionary erosion of yeast sex chromosomes by mating-type switching accidents.</title>
        <authorList>
            <person name="Gordon J.L."/>
            <person name="Armisen D."/>
            <person name="Proux-Wera E."/>
            <person name="Oheigeartaigh S.S."/>
            <person name="Byrne K.P."/>
            <person name="Wolfe K.H."/>
        </authorList>
    </citation>
    <scope>NUCLEOTIDE SEQUENCE [LARGE SCALE GENOMIC DNA]</scope>
    <source>
        <strain evidence="5">ATCC 34711 / CBS 6284 / DSM 70876 / NBRC 10599 / NRRL Y-10934 / UCD 77-7</strain>
    </source>
</reference>
<dbReference type="eggNOG" id="ENOG502QQID">
    <property type="taxonomic scope" value="Eukaryota"/>
</dbReference>
<feature type="region of interest" description="Disordered" evidence="2">
    <location>
        <begin position="1"/>
        <end position="56"/>
    </location>
</feature>
<dbReference type="GO" id="GO:0005078">
    <property type="term" value="F:MAP-kinase scaffold activity"/>
    <property type="evidence" value="ECO:0007669"/>
    <property type="project" value="EnsemblFungi"/>
</dbReference>
<evidence type="ECO:0000313" key="4">
    <source>
        <dbReference type="EMBL" id="CCH61485.1"/>
    </source>
</evidence>
<sequence>MNPLHTPELSSTSQFGDSTSSSSSSKGRKWTQKFNVFQSSSEKKKKSSSSSPLSHNLTRSISTEFSFQRSKTDSSGISTQIISSPIGVRPLTNNFNNSISNNNSSYNLSPTSTTNSRISSPNLLPLRTSPVHSEGHRISSQVNPTPGRNNSIANKPIVTKKLITDHPQFITRSDSMLLLRNNSYSPTQGRFGSTKKSFTNEVCTLCEEPVTSRARGEKIIELECGHLIHNECLSSICEDSVNTDTSDIYSIFPDCTKCKYERNVEMKCIPKDNDTKDSLISNFLIKQNSFSRNASPLASLNYSPNINTITHSPFASRSQNITPKSPPLAPNNRIMAQTITRSRSPTYLHAPRLQSSIPFNISNNSHLSRSSSKGQRIPNSREFTPVSGRRGSNYSLAKSVLSSTSIPPRSLRREKSRSIDTKHSKIKIPLALLRSYYIQFLSNNFSAIISDWEIDQKFGLLRLVDKLQISIDDQIYVIGLCFLFEKTLITTELINDQDDPSTITEDSIINYQLKNIKIYHLVEDNKIETIKSSGLKCTINSQKIYLNESSKTDSSEVIQKWISALLDHNICFTEESFSSTLPVPSVIQNFDECNPDSNTISGILNPNKVIQVQNMDDKHNSVLIRRGFNLEGNSNTIQMTDIGTLQSIVTNVSLMVSLKRDCPEKMVLVLQLKDNTIPQETSRLIFNTIFAVRSRLSKMQITIVNEDAMVIYFGEFLDKLDEFNKLLVKDSSNNIKFSPSWLKKQLNLSAGSTDNTAIAIVSEAAMKKGSSCLLMDYSPFAAKGKRIANEVKIKVGYLNVDYTDQITELVEVGGWKFVLEMLCYSFSLNFEDDDDESYSEVDSDIDSKVSIVRTLPETNIGDENDSKSPTETISTATIIDVESPDTESDNVPQIATSPRSVTSSKNIGEIILDIDGFDSPIIPKNQISTPVGLGHLLKDIEKVIDSMQDQGSSNSIEEHNYLPVMKYEYM</sequence>
<feature type="region of interest" description="Disordered" evidence="2">
    <location>
        <begin position="312"/>
        <end position="331"/>
    </location>
</feature>
<dbReference type="Proteomes" id="UP000002866">
    <property type="component" value="Chromosome 5"/>
</dbReference>
<dbReference type="OrthoDB" id="299997at2759"/>
<feature type="region of interest" description="Disordered" evidence="2">
    <location>
        <begin position="130"/>
        <end position="151"/>
    </location>
</feature>
<dbReference type="Pfam" id="PF12194">
    <property type="entry name" value="Ste5_C"/>
    <property type="match status" value="1"/>
</dbReference>
<organism evidence="4 5">
    <name type="scientific">Henningerozyma blattae (strain ATCC 34711 / CBS 6284 / DSM 70876 / NBRC 10599 / NRRL Y-10934 / UCD 77-7)</name>
    <name type="common">Yeast</name>
    <name type="synonym">Tetrapisispora blattae</name>
    <dbReference type="NCBI Taxonomy" id="1071380"/>
    <lineage>
        <taxon>Eukaryota</taxon>
        <taxon>Fungi</taxon>
        <taxon>Dikarya</taxon>
        <taxon>Ascomycota</taxon>
        <taxon>Saccharomycotina</taxon>
        <taxon>Saccharomycetes</taxon>
        <taxon>Saccharomycetales</taxon>
        <taxon>Saccharomycetaceae</taxon>
        <taxon>Henningerozyma</taxon>
    </lineage>
</organism>
<feature type="compositionally biased region" description="Low complexity" evidence="2">
    <location>
        <begin position="10"/>
        <end position="25"/>
    </location>
</feature>
<dbReference type="HOGENOM" id="CLU_013813_0_0_1"/>
<dbReference type="InterPro" id="IPR001841">
    <property type="entry name" value="Znf_RING"/>
</dbReference>
<dbReference type="InParanoid" id="I2H533"/>
<dbReference type="EMBL" id="HE806320">
    <property type="protein sequence ID" value="CCH61485.1"/>
    <property type="molecule type" value="Genomic_DNA"/>
</dbReference>
<dbReference type="GeneID" id="14496558"/>
<dbReference type="GO" id="GO:0005737">
    <property type="term" value="C:cytoplasm"/>
    <property type="evidence" value="ECO:0007669"/>
    <property type="project" value="EnsemblFungi"/>
</dbReference>
<gene>
    <name evidence="4" type="primary">TBLA0E04310</name>
    <name evidence="4" type="ORF">TBLA_0E04310</name>
</gene>
<dbReference type="STRING" id="1071380.I2H533"/>
<accession>I2H533</accession>
<evidence type="ECO:0000313" key="5">
    <source>
        <dbReference type="Proteomes" id="UP000002866"/>
    </source>
</evidence>
<dbReference type="RefSeq" id="XP_004181004.1">
    <property type="nucleotide sequence ID" value="XM_004180956.1"/>
</dbReference>
<feature type="compositionally biased region" description="Polar residues" evidence="2">
    <location>
        <begin position="373"/>
        <end position="382"/>
    </location>
</feature>
<keyword evidence="1" id="KW-0479">Metal-binding</keyword>
<dbReference type="GO" id="GO:0070867">
    <property type="term" value="C:mating projection tip membrane"/>
    <property type="evidence" value="ECO:0007669"/>
    <property type="project" value="EnsemblFungi"/>
</dbReference>
<keyword evidence="1" id="KW-0862">Zinc</keyword>
<dbReference type="GO" id="GO:0001403">
    <property type="term" value="P:invasive growth in response to glucose limitation"/>
    <property type="evidence" value="ECO:0007669"/>
    <property type="project" value="EnsemblFungi"/>
</dbReference>
<proteinExistence type="predicted"/>
<feature type="region of interest" description="Disordered" evidence="2">
    <location>
        <begin position="399"/>
        <end position="418"/>
    </location>
</feature>
<dbReference type="GO" id="GO:0043409">
    <property type="term" value="P:negative regulation of MAPK cascade"/>
    <property type="evidence" value="ECO:0007669"/>
    <property type="project" value="EnsemblFungi"/>
</dbReference>
<protein>
    <recommendedName>
        <fullName evidence="3">RING-type domain-containing protein</fullName>
    </recommendedName>
</protein>
<feature type="region of interest" description="Disordered" evidence="2">
    <location>
        <begin position="360"/>
        <end position="391"/>
    </location>
</feature>
<dbReference type="InterPro" id="IPR021106">
    <property type="entry name" value="Ste5_Fus3-bd_dom"/>
</dbReference>
<feature type="compositionally biased region" description="Low complexity" evidence="2">
    <location>
        <begin position="360"/>
        <end position="372"/>
    </location>
</feature>
<dbReference type="GO" id="GO:0008270">
    <property type="term" value="F:zinc ion binding"/>
    <property type="evidence" value="ECO:0007669"/>
    <property type="project" value="UniProtKB-KW"/>
</dbReference>
<dbReference type="PROSITE" id="PS50089">
    <property type="entry name" value="ZF_RING_2"/>
    <property type="match status" value="1"/>
</dbReference>
<keyword evidence="1" id="KW-0863">Zinc-finger</keyword>
<name>I2H533_HENB6</name>
<feature type="compositionally biased region" description="Polar residues" evidence="2">
    <location>
        <begin position="138"/>
        <end position="151"/>
    </location>
</feature>